<dbReference type="InterPro" id="IPR003346">
    <property type="entry name" value="Transposase_20"/>
</dbReference>
<evidence type="ECO:0000313" key="7">
    <source>
        <dbReference type="EMBL" id="KOY82179.1"/>
    </source>
</evidence>
<protein>
    <submittedName>
        <fullName evidence="4">Transposase</fullName>
    </submittedName>
</protein>
<reference evidence="4 8" key="1">
    <citation type="submission" date="2015-07" db="EMBL/GenBank/DDBJ databases">
        <title>Genome sequencing project for genomic taxonomy and phylogenomics of Bacillus-like bacteria.</title>
        <authorList>
            <person name="Liu B."/>
            <person name="Wang J."/>
            <person name="Zhu Y."/>
            <person name="Liu G."/>
            <person name="Chen Q."/>
            <person name="Chen Z."/>
            <person name="Che J."/>
            <person name="Ge C."/>
            <person name="Shi H."/>
            <person name="Pan Z."/>
            <person name="Liu X."/>
        </authorList>
    </citation>
    <scope>NUCLEOTIDE SEQUENCE [LARGE SCALE GENOMIC DNA]</scope>
    <source>
        <strain evidence="4 8">DSM 54</strain>
    </source>
</reference>
<keyword evidence="8" id="KW-1185">Reference proteome</keyword>
<dbReference type="EMBL" id="LGCI01000011">
    <property type="protein sequence ID" value="KOY80436.1"/>
    <property type="molecule type" value="Genomic_DNA"/>
</dbReference>
<dbReference type="PATRIC" id="fig|33935.3.peg.2276"/>
<sequence length="412" mass="47920">MSQMLVGIDVSLRSHHVHFMHGEGHTLADFSVRNDVEGADTLIQKIIRTAEKNQTDQLKIGMEATDQYSWHLAHYLKAQCKKVVPHLQTAIYMLNARKVSRFKKGYDMLPKNDKIDAWVIADHLRFGRLPHEMQETLIYDALRRLTRTRFHLVHEIARNKTYMLNQLYLKFSGLRQDNPFSDTFGATSVAVIEELDPGIIADMPLEELVEFLQEKGKNRFVAPEEMAKYLKQLARNSYRLDKVMADPVNLSLSVILSTIQHMETQVKRLDKEIERMMKGIPQTLTSVKGIGPVYAAGLIAEIGDIHRFDDHHALAKYAGFVWTQHQSGEYESENTSRMRTGNKYLRYYLVQASDAIRKHDTEYKAFYQKKYQEVTKHQHKRALVLTARKLVRLVHSLLRTKQLYTPKEERRE</sequence>
<proteinExistence type="predicted"/>
<dbReference type="EMBL" id="LGCI01000010">
    <property type="protein sequence ID" value="KOY80957.1"/>
    <property type="molecule type" value="Genomic_DNA"/>
</dbReference>
<dbReference type="Pfam" id="PF02371">
    <property type="entry name" value="Transposase_20"/>
    <property type="match status" value="1"/>
</dbReference>
<dbReference type="InterPro" id="IPR047650">
    <property type="entry name" value="Transpos_IS110"/>
</dbReference>
<name>A0A0M9DHC6_9BACI</name>
<dbReference type="GO" id="GO:0004803">
    <property type="term" value="F:transposase activity"/>
    <property type="evidence" value="ECO:0007669"/>
    <property type="project" value="InterPro"/>
</dbReference>
<gene>
    <name evidence="7" type="ORF">ADM90_11100</name>
    <name evidence="6" type="ORF">ADM90_13320</name>
    <name evidence="5" type="ORF">ADM90_17470</name>
    <name evidence="3" type="ORF">ADM90_20925</name>
    <name evidence="4" type="ORF">ADM90_21635</name>
</gene>
<dbReference type="EMBL" id="LGCI01000006">
    <property type="protein sequence ID" value="KOY82179.1"/>
    <property type="molecule type" value="Genomic_DNA"/>
</dbReference>
<feature type="domain" description="Transposase IS110-like N-terminal" evidence="1">
    <location>
        <begin position="6"/>
        <end position="168"/>
    </location>
</feature>
<evidence type="ECO:0000313" key="3">
    <source>
        <dbReference type="EMBL" id="KOY80311.1"/>
    </source>
</evidence>
<dbReference type="InterPro" id="IPR002525">
    <property type="entry name" value="Transp_IS110-like_N"/>
</dbReference>
<dbReference type="RefSeq" id="WP_053995080.1">
    <property type="nucleotide sequence ID" value="NZ_CP065643.1"/>
</dbReference>
<dbReference type="Proteomes" id="UP000037977">
    <property type="component" value="Unassembled WGS sequence"/>
</dbReference>
<dbReference type="OrthoDB" id="9790935at2"/>
<dbReference type="EMBL" id="LGCI01000011">
    <property type="protein sequence ID" value="KOY80311.1"/>
    <property type="molecule type" value="Genomic_DNA"/>
</dbReference>
<dbReference type="GO" id="GO:0006313">
    <property type="term" value="P:DNA transposition"/>
    <property type="evidence" value="ECO:0007669"/>
    <property type="project" value="InterPro"/>
</dbReference>
<evidence type="ECO:0000313" key="4">
    <source>
        <dbReference type="EMBL" id="KOY80436.1"/>
    </source>
</evidence>
<organism evidence="4 8">
    <name type="scientific">Lysinibacillus macroides</name>
    <dbReference type="NCBI Taxonomy" id="33935"/>
    <lineage>
        <taxon>Bacteria</taxon>
        <taxon>Bacillati</taxon>
        <taxon>Bacillota</taxon>
        <taxon>Bacilli</taxon>
        <taxon>Bacillales</taxon>
        <taxon>Bacillaceae</taxon>
        <taxon>Lysinibacillus</taxon>
    </lineage>
</organism>
<evidence type="ECO:0000313" key="6">
    <source>
        <dbReference type="EMBL" id="KOY81885.1"/>
    </source>
</evidence>
<dbReference type="STRING" id="33935.ADM90_11100"/>
<feature type="domain" description="Transposase IS116/IS110/IS902 C-terminal" evidence="2">
    <location>
        <begin position="282"/>
        <end position="368"/>
    </location>
</feature>
<dbReference type="AlphaFoldDB" id="A0A0M9DHC6"/>
<dbReference type="EMBL" id="LGCI01000008">
    <property type="protein sequence ID" value="KOY81885.1"/>
    <property type="molecule type" value="Genomic_DNA"/>
</dbReference>
<evidence type="ECO:0000313" key="5">
    <source>
        <dbReference type="EMBL" id="KOY80957.1"/>
    </source>
</evidence>
<evidence type="ECO:0000313" key="8">
    <source>
        <dbReference type="Proteomes" id="UP000037977"/>
    </source>
</evidence>
<evidence type="ECO:0000259" key="1">
    <source>
        <dbReference type="Pfam" id="PF01548"/>
    </source>
</evidence>
<comment type="caution">
    <text evidence="4">The sequence shown here is derived from an EMBL/GenBank/DDBJ whole genome shotgun (WGS) entry which is preliminary data.</text>
</comment>
<accession>A0A0M9DHC6</accession>
<dbReference type="GO" id="GO:0003677">
    <property type="term" value="F:DNA binding"/>
    <property type="evidence" value="ECO:0007669"/>
    <property type="project" value="InterPro"/>
</dbReference>
<dbReference type="PANTHER" id="PTHR33055:SF13">
    <property type="entry name" value="TRANSPOSASE"/>
    <property type="match status" value="1"/>
</dbReference>
<dbReference type="NCBIfam" id="NF033542">
    <property type="entry name" value="transpos_IS110"/>
    <property type="match status" value="1"/>
</dbReference>
<evidence type="ECO:0000259" key="2">
    <source>
        <dbReference type="Pfam" id="PF02371"/>
    </source>
</evidence>
<dbReference type="PANTHER" id="PTHR33055">
    <property type="entry name" value="TRANSPOSASE FOR INSERTION SEQUENCE ELEMENT IS1111A"/>
    <property type="match status" value="1"/>
</dbReference>
<dbReference type="Pfam" id="PF01548">
    <property type="entry name" value="DEDD_Tnp_IS110"/>
    <property type="match status" value="1"/>
</dbReference>